<dbReference type="InterPro" id="IPR023296">
    <property type="entry name" value="Glyco_hydro_beta-prop_sf"/>
</dbReference>
<dbReference type="SUPFAM" id="SSF75005">
    <property type="entry name" value="Arabinanase/levansucrase/invertase"/>
    <property type="match status" value="1"/>
</dbReference>
<comment type="caution">
    <text evidence="1">The sequence shown here is derived from an EMBL/GenBank/DDBJ whole genome shotgun (WGS) entry which is preliminary data.</text>
</comment>
<dbReference type="RefSeq" id="WP_272180778.1">
    <property type="nucleotide sequence ID" value="NZ_JAQOMS010000002.1"/>
</dbReference>
<accession>A0ABT5FCP7</accession>
<keyword evidence="2" id="KW-1185">Reference proteome</keyword>
<protein>
    <submittedName>
        <fullName evidence="1">Uncharacterized protein</fullName>
    </submittedName>
</protein>
<name>A0ABT5FCP7_9GAMM</name>
<organism evidence="1 2">
    <name type="scientific">Psychrosphaera algicola</name>
    <dbReference type="NCBI Taxonomy" id="3023714"/>
    <lineage>
        <taxon>Bacteria</taxon>
        <taxon>Pseudomonadati</taxon>
        <taxon>Pseudomonadota</taxon>
        <taxon>Gammaproteobacteria</taxon>
        <taxon>Alteromonadales</taxon>
        <taxon>Pseudoalteromonadaceae</taxon>
        <taxon>Psychrosphaera</taxon>
    </lineage>
</organism>
<dbReference type="EMBL" id="JAQOMS010000002">
    <property type="protein sequence ID" value="MDC2889321.1"/>
    <property type="molecule type" value="Genomic_DNA"/>
</dbReference>
<dbReference type="Proteomes" id="UP001528411">
    <property type="component" value="Unassembled WGS sequence"/>
</dbReference>
<gene>
    <name evidence="1" type="ORF">PN838_11695</name>
</gene>
<reference evidence="1 2" key="1">
    <citation type="submission" date="2023-01" db="EMBL/GenBank/DDBJ databases">
        <title>Psychrosphaera sp. nov., isolated from marine algae.</title>
        <authorList>
            <person name="Bayburt H."/>
            <person name="Choi B.J."/>
            <person name="Kim J.M."/>
            <person name="Choi D.G."/>
            <person name="Jeon C.O."/>
        </authorList>
    </citation>
    <scope>NUCLEOTIDE SEQUENCE [LARGE SCALE GENOMIC DNA]</scope>
    <source>
        <strain evidence="1 2">G1-22</strain>
    </source>
</reference>
<proteinExistence type="predicted"/>
<evidence type="ECO:0000313" key="1">
    <source>
        <dbReference type="EMBL" id="MDC2889321.1"/>
    </source>
</evidence>
<sequence length="113" mass="12810">MDTGFNAPHNPTIKYLDGKYVLTFIVNSNNQLKTQRIIMFVADDLKGNWRPAKSAEADGTILRKSTDKTAWNYHARLGVSNPSLIKKDGKYLLYLKSVIQKNPKKKEARSLTV</sequence>
<evidence type="ECO:0000313" key="2">
    <source>
        <dbReference type="Proteomes" id="UP001528411"/>
    </source>
</evidence>
<dbReference type="Gene3D" id="2.115.10.20">
    <property type="entry name" value="Glycosyl hydrolase domain, family 43"/>
    <property type="match status" value="1"/>
</dbReference>